<reference evidence="3 4" key="1">
    <citation type="submission" date="2021-02" db="EMBL/GenBank/DDBJ databases">
        <title>Paracoccus methylovroum sp.nov., a new methanol and methylamine utilizing methylotrophic denitrifer.</title>
        <authorList>
            <person name="Timsy T."/>
            <person name="Behrendt U."/>
            <person name="Ulrich A."/>
            <person name="Spanner T."/>
            <person name="Foesel B.U."/>
            <person name="Horn M.A."/>
            <person name="Kolb S."/>
        </authorList>
    </citation>
    <scope>NUCLEOTIDE SEQUENCE [LARGE SCALE GENOMIC DNA]</scope>
    <source>
        <strain evidence="3 4">H4-D09</strain>
    </source>
</reference>
<dbReference type="Pfam" id="PF00903">
    <property type="entry name" value="Glyoxalase"/>
    <property type="match status" value="1"/>
</dbReference>
<dbReference type="Proteomes" id="UP000663629">
    <property type="component" value="Chromosome 2"/>
</dbReference>
<dbReference type="SUPFAM" id="SSF54593">
    <property type="entry name" value="Glyoxalase/Bleomycin resistance protein/Dihydroxybiphenyl dioxygenase"/>
    <property type="match status" value="2"/>
</dbReference>
<dbReference type="InterPro" id="IPR037523">
    <property type="entry name" value="VOC_core"/>
</dbReference>
<dbReference type="PANTHER" id="PTHR43279:SF1">
    <property type="entry name" value="CATECHOL-2,3-DIOXYGENASE"/>
    <property type="match status" value="1"/>
</dbReference>
<dbReference type="PROSITE" id="PS00934">
    <property type="entry name" value="GLYOXALASE_I_1"/>
    <property type="match status" value="1"/>
</dbReference>
<accession>A0ABX7JPS0</accession>
<name>A0ABX7JPS0_9RHOB</name>
<keyword evidence="1" id="KW-0479">Metal-binding</keyword>
<dbReference type="InterPro" id="IPR018146">
    <property type="entry name" value="Glyoxalase_1_CS"/>
</dbReference>
<dbReference type="PANTHER" id="PTHR43279">
    <property type="entry name" value="CATECHOL-2,3-DIOXYGENASE"/>
    <property type="match status" value="1"/>
</dbReference>
<organism evidence="3 4">
    <name type="scientific">Paracoccus methylovorus</name>
    <dbReference type="NCBI Taxonomy" id="2812658"/>
    <lineage>
        <taxon>Bacteria</taxon>
        <taxon>Pseudomonadati</taxon>
        <taxon>Pseudomonadota</taxon>
        <taxon>Alphaproteobacteria</taxon>
        <taxon>Rhodobacterales</taxon>
        <taxon>Paracoccaceae</taxon>
        <taxon>Paracoccus</taxon>
    </lineage>
</organism>
<gene>
    <name evidence="3" type="ORF">JWJ88_18730</name>
</gene>
<dbReference type="InterPro" id="IPR029068">
    <property type="entry name" value="Glyas_Bleomycin-R_OHBP_Dase"/>
</dbReference>
<dbReference type="PROSITE" id="PS51819">
    <property type="entry name" value="VOC"/>
    <property type="match status" value="1"/>
</dbReference>
<sequence>MTEEKLADRITAPLSMGRVALTVNDLDRVRSFYEQAVGLHLLRSDGETAELGTESEVLLELRRDTAARRRSAREAGLFHTAFLLPERGDLARWTRHAIDTRAAVVGASDHDVSEALYLSDQEGNGVEIYADRPASSWTWKDGEVHMVTEQLDLDDLLATTEGRQWQGVPQGSVIGHVHLQVGALAPAESFYAGVLGLVVTNRYPGALFYAANGYHHHIATNIWNSRGAGERSFPSTGLAEVQIRLDAGRAKAIRDRTDMAAQSTLYDPWGTPIALHIV</sequence>
<evidence type="ECO:0000313" key="3">
    <source>
        <dbReference type="EMBL" id="QRZ14979.1"/>
    </source>
</evidence>
<evidence type="ECO:0000256" key="1">
    <source>
        <dbReference type="ARBA" id="ARBA00022723"/>
    </source>
</evidence>
<dbReference type="Gene3D" id="3.10.180.10">
    <property type="entry name" value="2,3-Dihydroxybiphenyl 1,2-Dioxygenase, domain 1"/>
    <property type="match status" value="2"/>
</dbReference>
<dbReference type="EMBL" id="CP070371">
    <property type="protein sequence ID" value="QRZ14979.1"/>
    <property type="molecule type" value="Genomic_DNA"/>
</dbReference>
<dbReference type="InterPro" id="IPR004360">
    <property type="entry name" value="Glyas_Fos-R_dOase_dom"/>
</dbReference>
<keyword evidence="4" id="KW-1185">Reference proteome</keyword>
<dbReference type="RefSeq" id="WP_205295944.1">
    <property type="nucleotide sequence ID" value="NZ_CP070371.1"/>
</dbReference>
<evidence type="ECO:0000313" key="4">
    <source>
        <dbReference type="Proteomes" id="UP000663629"/>
    </source>
</evidence>
<protein>
    <submittedName>
        <fullName evidence="3">VOC family protein</fullName>
    </submittedName>
</protein>
<feature type="domain" description="VOC" evidence="2">
    <location>
        <begin position="15"/>
        <end position="131"/>
    </location>
</feature>
<proteinExistence type="predicted"/>
<evidence type="ECO:0000259" key="2">
    <source>
        <dbReference type="PROSITE" id="PS51819"/>
    </source>
</evidence>